<dbReference type="InterPro" id="IPR011022">
    <property type="entry name" value="Arrestin_C-like"/>
</dbReference>
<dbReference type="Proteomes" id="UP001231518">
    <property type="component" value="Chromosome 10"/>
</dbReference>
<dbReference type="GO" id="GO:0016060">
    <property type="term" value="P:negative regulation of phospholipase C-activating phototransduction signaling pathway"/>
    <property type="evidence" value="ECO:0007669"/>
    <property type="project" value="UniProtKB-ARBA"/>
</dbReference>
<accession>A0AAD8DVX7</accession>
<dbReference type="Pfam" id="PF02752">
    <property type="entry name" value="Arrestin_C"/>
    <property type="match status" value="1"/>
</dbReference>
<dbReference type="GO" id="GO:0045494">
    <property type="term" value="P:photoreceptor cell maintenance"/>
    <property type="evidence" value="ECO:0007669"/>
    <property type="project" value="UniProtKB-ARBA"/>
</dbReference>
<sequence>MSNDEPQVVVARPRRPHPALLTNEPNEITAAKPRKQIIPYIKAARLHRRSRTGALPGTLLLTVQSQQQASKMVYNFKVFKKCAPNGKITLYMAKRDFVDHISTVEPIDGVVLLDEEYVRGRKVYGQLVCTFRYGREEDEVMGLNFYKELFLASEQIYPPPEKRNYELSRTQERLMKKLGEGAVPFRLPVPAGAPGSVTLQPGLEDDGEPCGVQYYVKIFVGDSEIDRSHRRSTVALGVRKLQYAPAKPGPQPCTVVRKDFVLSPGQLELELTLDKQLYIHGETVAVNMCVRNHSNKVVKKIKACIQQGVDVVLFQSGQYRNIVASIETQDGCPLQPGSSLQKVLHLTPLLSHNRDKRGIALDGQLKRSDTTLASTTLLLDPDQRDAFGIVVSYSAKVKLYLGAISGELVAELPFILMHPKEGRVKMIHADSQADVEMFRQDTVHHQESVEVY</sequence>
<keyword evidence="5" id="KW-1185">Reference proteome</keyword>
<evidence type="ECO:0000313" key="5">
    <source>
        <dbReference type="Proteomes" id="UP001231518"/>
    </source>
</evidence>
<evidence type="ECO:0000256" key="1">
    <source>
        <dbReference type="ARBA" id="ARBA00005298"/>
    </source>
</evidence>
<dbReference type="Pfam" id="PF00339">
    <property type="entry name" value="Arrestin_N"/>
    <property type="match status" value="1"/>
</dbReference>
<dbReference type="InterPro" id="IPR014752">
    <property type="entry name" value="Arrestin-like_C"/>
</dbReference>
<dbReference type="GO" id="GO:0005737">
    <property type="term" value="C:cytoplasm"/>
    <property type="evidence" value="ECO:0007669"/>
    <property type="project" value="TreeGrafter"/>
</dbReference>
<dbReference type="GO" id="GO:0001664">
    <property type="term" value="F:G protein-coupled receptor binding"/>
    <property type="evidence" value="ECO:0007669"/>
    <property type="project" value="TreeGrafter"/>
</dbReference>
<comment type="caution">
    <text evidence="4">The sequence shown here is derived from an EMBL/GenBank/DDBJ whole genome shotgun (WGS) entry which is preliminary data.</text>
</comment>
<dbReference type="InterPro" id="IPR000698">
    <property type="entry name" value="Arrestin"/>
</dbReference>
<dbReference type="PANTHER" id="PTHR11792:SF16">
    <property type="entry name" value="PHOSRESTIN-2"/>
    <property type="match status" value="1"/>
</dbReference>
<protein>
    <recommendedName>
        <fullName evidence="3">Arrestin C-terminal-like domain-containing protein</fullName>
    </recommendedName>
</protein>
<dbReference type="SMART" id="SM01017">
    <property type="entry name" value="Arrestin_C"/>
    <property type="match status" value="1"/>
</dbReference>
<keyword evidence="2" id="KW-0716">Sensory transduction</keyword>
<dbReference type="GO" id="GO:0016028">
    <property type="term" value="C:rhabdomere"/>
    <property type="evidence" value="ECO:0007669"/>
    <property type="project" value="UniProtKB-ARBA"/>
</dbReference>
<gene>
    <name evidence="4" type="ORF">PYW07_001397</name>
</gene>
<dbReference type="InterPro" id="IPR014756">
    <property type="entry name" value="Ig_E-set"/>
</dbReference>
<comment type="similarity">
    <text evidence="1">Belongs to the arrestin family.</text>
</comment>
<dbReference type="InterPro" id="IPR014753">
    <property type="entry name" value="Arrestin_N"/>
</dbReference>
<dbReference type="InterPro" id="IPR017864">
    <property type="entry name" value="Arrestin_CS"/>
</dbReference>
<feature type="domain" description="Arrestin C-terminal-like" evidence="3">
    <location>
        <begin position="263"/>
        <end position="421"/>
    </location>
</feature>
<dbReference type="GO" id="GO:0002031">
    <property type="term" value="P:G protein-coupled receptor internalization"/>
    <property type="evidence" value="ECO:0007669"/>
    <property type="project" value="TreeGrafter"/>
</dbReference>
<organism evidence="4 5">
    <name type="scientific">Mythimna separata</name>
    <name type="common">Oriental armyworm</name>
    <name type="synonym">Pseudaletia separata</name>
    <dbReference type="NCBI Taxonomy" id="271217"/>
    <lineage>
        <taxon>Eukaryota</taxon>
        <taxon>Metazoa</taxon>
        <taxon>Ecdysozoa</taxon>
        <taxon>Arthropoda</taxon>
        <taxon>Hexapoda</taxon>
        <taxon>Insecta</taxon>
        <taxon>Pterygota</taxon>
        <taxon>Neoptera</taxon>
        <taxon>Endopterygota</taxon>
        <taxon>Lepidoptera</taxon>
        <taxon>Glossata</taxon>
        <taxon>Ditrysia</taxon>
        <taxon>Noctuoidea</taxon>
        <taxon>Noctuidae</taxon>
        <taxon>Noctuinae</taxon>
        <taxon>Hadenini</taxon>
        <taxon>Mythimna</taxon>
    </lineage>
</organism>
<dbReference type="AlphaFoldDB" id="A0AAD8DVX7"/>
<dbReference type="GO" id="GO:0007608">
    <property type="term" value="P:sensory perception of smell"/>
    <property type="evidence" value="ECO:0007669"/>
    <property type="project" value="UniProtKB-ARBA"/>
</dbReference>
<dbReference type="PROSITE" id="PS00295">
    <property type="entry name" value="ARRESTINS"/>
    <property type="match status" value="1"/>
</dbReference>
<name>A0AAD8DVX7_MYTSE</name>
<dbReference type="InterPro" id="IPR011021">
    <property type="entry name" value="Arrestin-like_N"/>
</dbReference>
<dbReference type="GO" id="GO:0007165">
    <property type="term" value="P:signal transduction"/>
    <property type="evidence" value="ECO:0007669"/>
    <property type="project" value="InterPro"/>
</dbReference>
<proteinExistence type="inferred from homology"/>
<evidence type="ECO:0000313" key="4">
    <source>
        <dbReference type="EMBL" id="KAJ8726699.1"/>
    </source>
</evidence>
<dbReference type="Gene3D" id="2.60.40.840">
    <property type="match status" value="1"/>
</dbReference>
<dbReference type="EMBL" id="JARGEI010000009">
    <property type="protein sequence ID" value="KAJ8726699.1"/>
    <property type="molecule type" value="Genomic_DNA"/>
</dbReference>
<dbReference type="SUPFAM" id="SSF81296">
    <property type="entry name" value="E set domains"/>
    <property type="match status" value="2"/>
</dbReference>
<evidence type="ECO:0000259" key="3">
    <source>
        <dbReference type="SMART" id="SM01017"/>
    </source>
</evidence>
<evidence type="ECO:0000256" key="2">
    <source>
        <dbReference type="ARBA" id="ARBA00022606"/>
    </source>
</evidence>
<dbReference type="PANTHER" id="PTHR11792">
    <property type="entry name" value="ARRESTIN"/>
    <property type="match status" value="1"/>
</dbReference>
<reference evidence="4" key="1">
    <citation type="submission" date="2023-03" db="EMBL/GenBank/DDBJ databases">
        <title>Chromosome-level genomes of two armyworms, Mythimna separata and Mythimna loreyi, provide insights into the biosynthesis and reception of sex pheromones.</title>
        <authorList>
            <person name="Zhao H."/>
        </authorList>
    </citation>
    <scope>NUCLEOTIDE SEQUENCE</scope>
    <source>
        <strain evidence="4">BeijingLab</strain>
        <tissue evidence="4">Pupa</tissue>
    </source>
</reference>
<dbReference type="FunFam" id="2.60.40.840:FF:000002">
    <property type="entry name" value="Arrestin 3"/>
    <property type="match status" value="1"/>
</dbReference>
<dbReference type="Gene3D" id="2.60.40.640">
    <property type="match status" value="1"/>
</dbReference>
<dbReference type="PRINTS" id="PR00309">
    <property type="entry name" value="ARRESTIN"/>
</dbReference>